<evidence type="ECO:0000313" key="4">
    <source>
        <dbReference type="Proteomes" id="UP000515493"/>
    </source>
</evidence>
<feature type="transmembrane region" description="Helical" evidence="1">
    <location>
        <begin position="78"/>
        <end position="102"/>
    </location>
</feature>
<keyword evidence="1" id="KW-0472">Membrane</keyword>
<dbReference type="EMBL" id="LR824641">
    <property type="protein sequence ID" value="CAD0313663.1"/>
    <property type="molecule type" value="Genomic_DNA"/>
</dbReference>
<dbReference type="KEGG" id="xeu:XSP_000584"/>
<evidence type="ECO:0000313" key="3">
    <source>
        <dbReference type="EMBL" id="CAD1787389.1"/>
    </source>
</evidence>
<evidence type="ECO:0000313" key="2">
    <source>
        <dbReference type="EMBL" id="CAD0313663.1"/>
    </source>
</evidence>
<dbReference type="EMBL" id="LR861803">
    <property type="protein sequence ID" value="CAD1787389.1"/>
    <property type="molecule type" value="Genomic_DNA"/>
</dbReference>
<proteinExistence type="predicted"/>
<organism evidence="2">
    <name type="scientific">Xanthomonas euroxanthea</name>
    <dbReference type="NCBI Taxonomy" id="2259622"/>
    <lineage>
        <taxon>Bacteria</taxon>
        <taxon>Pseudomonadati</taxon>
        <taxon>Pseudomonadota</taxon>
        <taxon>Gammaproteobacteria</taxon>
        <taxon>Lysobacterales</taxon>
        <taxon>Lysobacteraceae</taxon>
        <taxon>Xanthomonas</taxon>
    </lineage>
</organism>
<sequence>MAGVMESSGVAPVVPLTFRVLEERLRALPEFPADTASPSRLLRGAAIVMALGIALTLIASFLSFTNVPPQLLKKAATAGFWVALVALIVLFVLSIYGIVIDLRRWTVDQAMRTDHQLEQFMQEVTWLKGYPAATLQVMLDHARYSHMRRAGRIALLAGSIDKLGLLPVAVSLFLVLRAGGNPLAMSPLTAMVGIFLLFFWMICWVATSARGKLQTYEYLLEMALKSKAKDVAATDAQTAMKRDQVKPDSVTS</sequence>
<keyword evidence="1" id="KW-1133">Transmembrane helix</keyword>
<keyword evidence="1" id="KW-0812">Transmembrane</keyword>
<gene>
    <name evidence="2" type="ORF">XSP_000584</name>
</gene>
<protein>
    <submittedName>
        <fullName evidence="2">Uncharacterized protein</fullName>
    </submittedName>
</protein>
<dbReference type="Proteomes" id="UP000515493">
    <property type="component" value="Chromosome"/>
</dbReference>
<feature type="transmembrane region" description="Helical" evidence="1">
    <location>
        <begin position="45"/>
        <end position="66"/>
    </location>
</feature>
<accession>A0A8E4DPC8</accession>
<evidence type="ECO:0000256" key="1">
    <source>
        <dbReference type="SAM" id="Phobius"/>
    </source>
</evidence>
<feature type="transmembrane region" description="Helical" evidence="1">
    <location>
        <begin position="153"/>
        <end position="176"/>
    </location>
</feature>
<dbReference type="AlphaFoldDB" id="A0A8E4DPC8"/>
<feature type="transmembrane region" description="Helical" evidence="1">
    <location>
        <begin position="188"/>
        <end position="207"/>
    </location>
</feature>
<reference evidence="2 4" key="1">
    <citation type="submission" date="2020-07" db="EMBL/GenBank/DDBJ databases">
        <authorList>
            <person name="Teixeira M."/>
        </authorList>
    </citation>
    <scope>NUCLEOTIDE SEQUENCE</scope>
    <source>
        <strain evidence="3">1</strain>
        <strain evidence="2">Xanthomonas sp. CPBF 367</strain>
    </source>
</reference>
<name>A0A8E4DPC8_9XANT</name>